<dbReference type="InterPro" id="IPR036271">
    <property type="entry name" value="Tet_transcr_reg_TetR-rel_C_sf"/>
</dbReference>
<evidence type="ECO:0000313" key="5">
    <source>
        <dbReference type="Proteomes" id="UP000426246"/>
    </source>
</evidence>
<dbReference type="EMBL" id="CP034235">
    <property type="protein sequence ID" value="QGQ94113.1"/>
    <property type="molecule type" value="Genomic_DNA"/>
</dbReference>
<dbReference type="KEGG" id="ppsc:EHS13_03925"/>
<keyword evidence="1 2" id="KW-0238">DNA-binding</keyword>
<keyword evidence="5" id="KW-1185">Reference proteome</keyword>
<sequence>MSELDKREKIIAAAYNVLSVKGYDLASTKEIARTAGVAQGLINYYFPSKDLLFAEVFRRETAKYCESFEFLKHLDNKPLTIETIKELLEEPKTRVISDPDWYTLRNELSAIGLRGGNTSEILKEMLTTKRKFIGGIVEAVTHLPQEQASTIASILYAVFEGLGLQKIADPEFNYDQAFDTLAVMLGAYLEAISPKKEES</sequence>
<dbReference type="InterPro" id="IPR050109">
    <property type="entry name" value="HTH-type_TetR-like_transc_reg"/>
</dbReference>
<dbReference type="PANTHER" id="PTHR30055">
    <property type="entry name" value="HTH-TYPE TRANSCRIPTIONAL REGULATOR RUTR"/>
    <property type="match status" value="1"/>
</dbReference>
<dbReference type="RefSeq" id="WP_155699111.1">
    <property type="nucleotide sequence ID" value="NZ_CP034235.1"/>
</dbReference>
<dbReference type="Gene3D" id="1.10.10.60">
    <property type="entry name" value="Homeodomain-like"/>
    <property type="match status" value="1"/>
</dbReference>
<proteinExistence type="predicted"/>
<protein>
    <submittedName>
        <fullName evidence="4">TetR/AcrR family transcriptional regulator</fullName>
    </submittedName>
</protein>
<evidence type="ECO:0000256" key="1">
    <source>
        <dbReference type="ARBA" id="ARBA00023125"/>
    </source>
</evidence>
<dbReference type="Pfam" id="PF00440">
    <property type="entry name" value="TetR_N"/>
    <property type="match status" value="1"/>
</dbReference>
<dbReference type="SUPFAM" id="SSF48498">
    <property type="entry name" value="Tetracyclin repressor-like, C-terminal domain"/>
    <property type="match status" value="1"/>
</dbReference>
<dbReference type="InterPro" id="IPR001647">
    <property type="entry name" value="HTH_TetR"/>
</dbReference>
<feature type="domain" description="HTH tetR-type" evidence="3">
    <location>
        <begin position="4"/>
        <end position="64"/>
    </location>
</feature>
<organism evidence="4 5">
    <name type="scientific">Paenibacillus psychroresistens</name>
    <dbReference type="NCBI Taxonomy" id="1778678"/>
    <lineage>
        <taxon>Bacteria</taxon>
        <taxon>Bacillati</taxon>
        <taxon>Bacillota</taxon>
        <taxon>Bacilli</taxon>
        <taxon>Bacillales</taxon>
        <taxon>Paenibacillaceae</taxon>
        <taxon>Paenibacillus</taxon>
    </lineage>
</organism>
<dbReference type="PANTHER" id="PTHR30055:SF226">
    <property type="entry name" value="HTH-TYPE TRANSCRIPTIONAL REGULATOR PKSA"/>
    <property type="match status" value="1"/>
</dbReference>
<dbReference type="SUPFAM" id="SSF46689">
    <property type="entry name" value="Homeodomain-like"/>
    <property type="match status" value="1"/>
</dbReference>
<dbReference type="PROSITE" id="PS50977">
    <property type="entry name" value="HTH_TETR_2"/>
    <property type="match status" value="1"/>
</dbReference>
<dbReference type="GO" id="GO:0003700">
    <property type="term" value="F:DNA-binding transcription factor activity"/>
    <property type="evidence" value="ECO:0007669"/>
    <property type="project" value="TreeGrafter"/>
</dbReference>
<dbReference type="PRINTS" id="PR00455">
    <property type="entry name" value="HTHTETR"/>
</dbReference>
<gene>
    <name evidence="4" type="ORF">EHS13_03925</name>
</gene>
<dbReference type="AlphaFoldDB" id="A0A6B8RF17"/>
<dbReference type="Gene3D" id="1.10.357.10">
    <property type="entry name" value="Tetracycline Repressor, domain 2"/>
    <property type="match status" value="1"/>
</dbReference>
<evidence type="ECO:0000313" key="4">
    <source>
        <dbReference type="EMBL" id="QGQ94113.1"/>
    </source>
</evidence>
<dbReference type="GO" id="GO:0000976">
    <property type="term" value="F:transcription cis-regulatory region binding"/>
    <property type="evidence" value="ECO:0007669"/>
    <property type="project" value="TreeGrafter"/>
</dbReference>
<dbReference type="PROSITE" id="PS01081">
    <property type="entry name" value="HTH_TETR_1"/>
    <property type="match status" value="1"/>
</dbReference>
<dbReference type="OrthoDB" id="9780939at2"/>
<accession>A0A6B8RF17</accession>
<name>A0A6B8RF17_9BACL</name>
<dbReference type="InterPro" id="IPR009057">
    <property type="entry name" value="Homeodomain-like_sf"/>
</dbReference>
<evidence type="ECO:0000256" key="2">
    <source>
        <dbReference type="PROSITE-ProRule" id="PRU00335"/>
    </source>
</evidence>
<dbReference type="Proteomes" id="UP000426246">
    <property type="component" value="Chromosome"/>
</dbReference>
<evidence type="ECO:0000259" key="3">
    <source>
        <dbReference type="PROSITE" id="PS50977"/>
    </source>
</evidence>
<feature type="DNA-binding region" description="H-T-H motif" evidence="2">
    <location>
        <begin position="27"/>
        <end position="46"/>
    </location>
</feature>
<dbReference type="InterPro" id="IPR023772">
    <property type="entry name" value="DNA-bd_HTH_TetR-type_CS"/>
</dbReference>
<reference evidence="5" key="1">
    <citation type="submission" date="2018-11" db="EMBL/GenBank/DDBJ databases">
        <title>Complete genome sequence of Paenibacillus sp. ML311-T8.</title>
        <authorList>
            <person name="Nam Y.-D."/>
            <person name="Kang J."/>
            <person name="Chung W.-H."/>
            <person name="Park Y.S."/>
        </authorList>
    </citation>
    <scope>NUCLEOTIDE SEQUENCE [LARGE SCALE GENOMIC DNA]</scope>
    <source>
        <strain evidence="5">ML311-T8</strain>
    </source>
</reference>